<dbReference type="CDD" id="cd07516">
    <property type="entry name" value="HAD_Pase"/>
    <property type="match status" value="1"/>
</dbReference>
<dbReference type="InterPro" id="IPR006379">
    <property type="entry name" value="HAD-SF_hydro_IIB"/>
</dbReference>
<proteinExistence type="predicted"/>
<reference evidence="1 2" key="1">
    <citation type="journal article" date="2022" name="Genome Biol. Evol.">
        <title>Host diet, physiology and behaviors set the stage for Lachnospiraceae cladogenesis.</title>
        <authorList>
            <person name="Vera-Ponce De Leon A."/>
            <person name="Schneider M."/>
            <person name="Jahnes B.C."/>
            <person name="Sadowski V."/>
            <person name="Camuy-Velez L.A."/>
            <person name="Duan J."/>
            <person name="Sabree Z.L."/>
        </authorList>
    </citation>
    <scope>NUCLEOTIDE SEQUENCE [LARGE SCALE GENOMIC DNA]</scope>
    <source>
        <strain evidence="1 2">PAL227</strain>
    </source>
</reference>
<dbReference type="InterPro" id="IPR000150">
    <property type="entry name" value="Cof"/>
</dbReference>
<dbReference type="PANTHER" id="PTHR10000">
    <property type="entry name" value="PHOSPHOSERINE PHOSPHATASE"/>
    <property type="match status" value="1"/>
</dbReference>
<dbReference type="Gene3D" id="3.30.1240.10">
    <property type="match status" value="1"/>
</dbReference>
<accession>A0ABT1EMW8</accession>
<dbReference type="InterPro" id="IPR036412">
    <property type="entry name" value="HAD-like_sf"/>
</dbReference>
<keyword evidence="2" id="KW-1185">Reference proteome</keyword>
<dbReference type="InterPro" id="IPR023214">
    <property type="entry name" value="HAD_sf"/>
</dbReference>
<organism evidence="1 2">
    <name type="scientific">Ohessyouella blattaphilus</name>
    <dbReference type="NCBI Taxonomy" id="2949333"/>
    <lineage>
        <taxon>Bacteria</taxon>
        <taxon>Bacillati</taxon>
        <taxon>Bacillota</taxon>
        <taxon>Clostridia</taxon>
        <taxon>Lachnospirales</taxon>
        <taxon>Lachnospiraceae</taxon>
        <taxon>Ohessyouella</taxon>
    </lineage>
</organism>
<dbReference type="SUPFAM" id="SSF56784">
    <property type="entry name" value="HAD-like"/>
    <property type="match status" value="1"/>
</dbReference>
<evidence type="ECO:0000313" key="1">
    <source>
        <dbReference type="EMBL" id="MCP1110627.1"/>
    </source>
</evidence>
<gene>
    <name evidence="1" type="ORF">NK118_10225</name>
</gene>
<dbReference type="NCBIfam" id="TIGR00099">
    <property type="entry name" value="Cof-subfamily"/>
    <property type="match status" value="1"/>
</dbReference>
<comment type="caution">
    <text evidence="1">The sequence shown here is derived from an EMBL/GenBank/DDBJ whole genome shotgun (WGS) entry which is preliminary data.</text>
</comment>
<dbReference type="EMBL" id="JAMZFV010000015">
    <property type="protein sequence ID" value="MCP1110627.1"/>
    <property type="molecule type" value="Genomic_DNA"/>
</dbReference>
<dbReference type="Pfam" id="PF08282">
    <property type="entry name" value="Hydrolase_3"/>
    <property type="match status" value="1"/>
</dbReference>
<dbReference type="Proteomes" id="UP001523565">
    <property type="component" value="Unassembled WGS sequence"/>
</dbReference>
<dbReference type="RefSeq" id="WP_262069506.1">
    <property type="nucleotide sequence ID" value="NZ_JAMXOC010000015.1"/>
</dbReference>
<dbReference type="GO" id="GO:0016787">
    <property type="term" value="F:hydrolase activity"/>
    <property type="evidence" value="ECO:0007669"/>
    <property type="project" value="UniProtKB-KW"/>
</dbReference>
<protein>
    <submittedName>
        <fullName evidence="1">Cof-type HAD-IIB family hydrolase</fullName>
    </submittedName>
</protein>
<dbReference type="PANTHER" id="PTHR10000:SF8">
    <property type="entry name" value="HAD SUPERFAMILY HYDROLASE-LIKE, TYPE 3"/>
    <property type="match status" value="1"/>
</dbReference>
<dbReference type="NCBIfam" id="TIGR01484">
    <property type="entry name" value="HAD-SF-IIB"/>
    <property type="match status" value="1"/>
</dbReference>
<evidence type="ECO:0000313" key="2">
    <source>
        <dbReference type="Proteomes" id="UP001523565"/>
    </source>
</evidence>
<dbReference type="PROSITE" id="PS01229">
    <property type="entry name" value="COF_2"/>
    <property type="match status" value="1"/>
</dbReference>
<dbReference type="SFLD" id="SFLDS00003">
    <property type="entry name" value="Haloacid_Dehalogenase"/>
    <property type="match status" value="1"/>
</dbReference>
<dbReference type="PROSITE" id="PS01228">
    <property type="entry name" value="COF_1"/>
    <property type="match status" value="1"/>
</dbReference>
<sequence>MKKNIKLVAFDLDGTLLTDDKQITEATWEALKELAKREVLLVPCTGRPLSGIPEELVQFPGVRYLISANGARVVDVKEKKVLREELIPVPLAERVLKIFYKYDCLRELYYDGEGVVGQAGYDRVAQYHRSPAVVQYFLGSRQPVPDLWDKFYQENRPVDKVQGVFREISEKARAYEELAQIPEIAITTSLVNNLEINLKDVTKGSVLCEFAEGLGIARDEIMAFGDGDNDLEMIAMVGTGVAMENGIPELREKADYVTVTNNEDGVAKVLVQQLLMEG</sequence>
<dbReference type="Gene3D" id="3.40.50.1000">
    <property type="entry name" value="HAD superfamily/HAD-like"/>
    <property type="match status" value="1"/>
</dbReference>
<keyword evidence="1" id="KW-0378">Hydrolase</keyword>
<name>A0ABT1EMW8_9FIRM</name>
<dbReference type="SFLD" id="SFLDG01140">
    <property type="entry name" value="C2.B:_Phosphomannomutase_and_P"/>
    <property type="match status" value="1"/>
</dbReference>